<protein>
    <submittedName>
        <fullName evidence="1">Uncharacterized protein</fullName>
    </submittedName>
</protein>
<accession>A0A9E2P270</accession>
<reference evidence="1" key="2">
    <citation type="submission" date="2021-04" db="EMBL/GenBank/DDBJ databases">
        <authorList>
            <person name="Gilroy R."/>
        </authorList>
    </citation>
    <scope>NUCLEOTIDE SEQUENCE</scope>
    <source>
        <strain evidence="1">G3-2149</strain>
    </source>
</reference>
<gene>
    <name evidence="1" type="ORF">H9789_08035</name>
</gene>
<evidence type="ECO:0000313" key="1">
    <source>
        <dbReference type="EMBL" id="MBU3853746.1"/>
    </source>
</evidence>
<comment type="caution">
    <text evidence="1">The sequence shown here is derived from an EMBL/GenBank/DDBJ whole genome shotgun (WGS) entry which is preliminary data.</text>
</comment>
<dbReference type="EMBL" id="JAHLFU010000173">
    <property type="protein sequence ID" value="MBU3853746.1"/>
    <property type="molecule type" value="Genomic_DNA"/>
</dbReference>
<dbReference type="Proteomes" id="UP000823865">
    <property type="component" value="Unassembled WGS sequence"/>
</dbReference>
<sequence length="187" mass="21428">MVENYPQYSPAWLLTGEGNMLREPEKRDASVDEAGRERKLIPFYDDVITVGGRNTLSAAMDGRMPSGDMIDAGDWFTDATAAIRHYGDSMEEYPNGCILALKELHDRRQIIWGRNYCIETDEMRVTKRLQPGAEDYLMAYSSNTDTYPDGHLIHEPFRIYKDTIRRIFMVIGCITKEYSSGPVMIKK</sequence>
<reference evidence="1" key="1">
    <citation type="journal article" date="2021" name="PeerJ">
        <title>Extensive microbial diversity within the chicken gut microbiome revealed by metagenomics and culture.</title>
        <authorList>
            <person name="Gilroy R."/>
            <person name="Ravi A."/>
            <person name="Getino M."/>
            <person name="Pursley I."/>
            <person name="Horton D.L."/>
            <person name="Alikhan N.F."/>
            <person name="Baker D."/>
            <person name="Gharbi K."/>
            <person name="Hall N."/>
            <person name="Watson M."/>
            <person name="Adriaenssens E.M."/>
            <person name="Foster-Nyarko E."/>
            <person name="Jarju S."/>
            <person name="Secka A."/>
            <person name="Antonio M."/>
            <person name="Oren A."/>
            <person name="Chaudhuri R.R."/>
            <person name="La Ragione R."/>
            <person name="Hildebrand F."/>
            <person name="Pallen M.J."/>
        </authorList>
    </citation>
    <scope>NUCLEOTIDE SEQUENCE</scope>
    <source>
        <strain evidence="1">G3-2149</strain>
    </source>
</reference>
<name>A0A9E2P270_9BACT</name>
<dbReference type="Gene3D" id="2.10.109.10">
    <property type="entry name" value="Umud Fragment, subunit A"/>
    <property type="match status" value="1"/>
</dbReference>
<dbReference type="AlphaFoldDB" id="A0A9E2P270"/>
<organism evidence="1 2">
    <name type="scientific">Candidatus Paraprevotella stercoravium</name>
    <dbReference type="NCBI Taxonomy" id="2838725"/>
    <lineage>
        <taxon>Bacteria</taxon>
        <taxon>Pseudomonadati</taxon>
        <taxon>Bacteroidota</taxon>
        <taxon>Bacteroidia</taxon>
        <taxon>Bacteroidales</taxon>
        <taxon>Prevotellaceae</taxon>
        <taxon>Paraprevotella</taxon>
    </lineage>
</organism>
<evidence type="ECO:0000313" key="2">
    <source>
        <dbReference type="Proteomes" id="UP000823865"/>
    </source>
</evidence>
<proteinExistence type="predicted"/>